<evidence type="ECO:0000259" key="1">
    <source>
        <dbReference type="Pfam" id="PF01926"/>
    </source>
</evidence>
<dbReference type="InterPro" id="IPR006073">
    <property type="entry name" value="GTP-bd"/>
</dbReference>
<dbReference type="OrthoDB" id="25620at2759"/>
<feature type="domain" description="G" evidence="1">
    <location>
        <begin position="24"/>
        <end position="144"/>
    </location>
</feature>
<dbReference type="GO" id="GO:0005525">
    <property type="term" value="F:GTP binding"/>
    <property type="evidence" value="ECO:0007669"/>
    <property type="project" value="InterPro"/>
</dbReference>
<dbReference type="AlphaFoldDB" id="A0A5C3KWX0"/>
<evidence type="ECO:0000313" key="3">
    <source>
        <dbReference type="Proteomes" id="UP000307440"/>
    </source>
</evidence>
<accession>A0A5C3KWX0</accession>
<dbReference type="SUPFAM" id="SSF52540">
    <property type="entry name" value="P-loop containing nucleoside triphosphate hydrolases"/>
    <property type="match status" value="1"/>
</dbReference>
<protein>
    <recommendedName>
        <fullName evidence="1">G domain-containing protein</fullName>
    </recommendedName>
</protein>
<dbReference type="CDD" id="cd00882">
    <property type="entry name" value="Ras_like_GTPase"/>
    <property type="match status" value="1"/>
</dbReference>
<evidence type="ECO:0000313" key="2">
    <source>
        <dbReference type="EMBL" id="TFK24904.1"/>
    </source>
</evidence>
<dbReference type="Proteomes" id="UP000307440">
    <property type="component" value="Unassembled WGS sequence"/>
</dbReference>
<dbReference type="EMBL" id="ML210193">
    <property type="protein sequence ID" value="TFK24904.1"/>
    <property type="molecule type" value="Genomic_DNA"/>
</dbReference>
<sequence length="259" mass="28261">MPSKGTSGCSSQCNSSWSKEDRAILFLGPKGSGKSRLINDVFGNPNGGPCEESHSIRQGTSDIGVISLPKARGNWLLIDTPGLDGSNSLSTTESVATTLDHLRQKHNVKVSAVAFVTTAHAKSHTQDLDILGLIVGQQKADMIIFCIKFMQTGDASESVETKQHDFQKHIKRHYPGAAKSMFLPLICKGVRPTENAPKILDFAQGRDSEGELEVVREMQKNDGKWKNTAVGKHLLKRASATDRFIGGYWSFSPAFNLSY</sequence>
<reference evidence="2 3" key="1">
    <citation type="journal article" date="2019" name="Nat. Ecol. Evol.">
        <title>Megaphylogeny resolves global patterns of mushroom evolution.</title>
        <authorList>
            <person name="Varga T."/>
            <person name="Krizsan K."/>
            <person name="Foldi C."/>
            <person name="Dima B."/>
            <person name="Sanchez-Garcia M."/>
            <person name="Sanchez-Ramirez S."/>
            <person name="Szollosi G.J."/>
            <person name="Szarkandi J.G."/>
            <person name="Papp V."/>
            <person name="Albert L."/>
            <person name="Andreopoulos W."/>
            <person name="Angelini C."/>
            <person name="Antonin V."/>
            <person name="Barry K.W."/>
            <person name="Bougher N.L."/>
            <person name="Buchanan P."/>
            <person name="Buyck B."/>
            <person name="Bense V."/>
            <person name="Catcheside P."/>
            <person name="Chovatia M."/>
            <person name="Cooper J."/>
            <person name="Damon W."/>
            <person name="Desjardin D."/>
            <person name="Finy P."/>
            <person name="Geml J."/>
            <person name="Haridas S."/>
            <person name="Hughes K."/>
            <person name="Justo A."/>
            <person name="Karasinski D."/>
            <person name="Kautmanova I."/>
            <person name="Kiss B."/>
            <person name="Kocsube S."/>
            <person name="Kotiranta H."/>
            <person name="LaButti K.M."/>
            <person name="Lechner B.E."/>
            <person name="Liimatainen K."/>
            <person name="Lipzen A."/>
            <person name="Lukacs Z."/>
            <person name="Mihaltcheva S."/>
            <person name="Morgado L.N."/>
            <person name="Niskanen T."/>
            <person name="Noordeloos M.E."/>
            <person name="Ohm R.A."/>
            <person name="Ortiz-Santana B."/>
            <person name="Ovrebo C."/>
            <person name="Racz N."/>
            <person name="Riley R."/>
            <person name="Savchenko A."/>
            <person name="Shiryaev A."/>
            <person name="Soop K."/>
            <person name="Spirin V."/>
            <person name="Szebenyi C."/>
            <person name="Tomsovsky M."/>
            <person name="Tulloss R.E."/>
            <person name="Uehling J."/>
            <person name="Grigoriev I.V."/>
            <person name="Vagvolgyi C."/>
            <person name="Papp T."/>
            <person name="Martin F.M."/>
            <person name="Miettinen O."/>
            <person name="Hibbett D.S."/>
            <person name="Nagy L.G."/>
        </authorList>
    </citation>
    <scope>NUCLEOTIDE SEQUENCE [LARGE SCALE GENOMIC DNA]</scope>
    <source>
        <strain evidence="2 3">CBS 121175</strain>
    </source>
</reference>
<proteinExistence type="predicted"/>
<name>A0A5C3KWX0_COPMA</name>
<keyword evidence="3" id="KW-1185">Reference proteome</keyword>
<gene>
    <name evidence="2" type="ORF">FA15DRAFT_704209</name>
</gene>
<organism evidence="2 3">
    <name type="scientific">Coprinopsis marcescibilis</name>
    <name type="common">Agaric fungus</name>
    <name type="synonym">Psathyrella marcescibilis</name>
    <dbReference type="NCBI Taxonomy" id="230819"/>
    <lineage>
        <taxon>Eukaryota</taxon>
        <taxon>Fungi</taxon>
        <taxon>Dikarya</taxon>
        <taxon>Basidiomycota</taxon>
        <taxon>Agaricomycotina</taxon>
        <taxon>Agaricomycetes</taxon>
        <taxon>Agaricomycetidae</taxon>
        <taxon>Agaricales</taxon>
        <taxon>Agaricineae</taxon>
        <taxon>Psathyrellaceae</taxon>
        <taxon>Coprinopsis</taxon>
    </lineage>
</organism>
<dbReference type="InterPro" id="IPR027417">
    <property type="entry name" value="P-loop_NTPase"/>
</dbReference>
<dbReference type="Gene3D" id="3.40.50.300">
    <property type="entry name" value="P-loop containing nucleotide triphosphate hydrolases"/>
    <property type="match status" value="1"/>
</dbReference>
<dbReference type="Pfam" id="PF01926">
    <property type="entry name" value="MMR_HSR1"/>
    <property type="match status" value="1"/>
</dbReference>